<dbReference type="Gene3D" id="3.30.1150.10">
    <property type="match status" value="1"/>
</dbReference>
<comment type="caution">
    <text evidence="2">The sequence shown here is derived from an EMBL/GenBank/DDBJ whole genome shotgun (WGS) entry which is preliminary data.</text>
</comment>
<dbReference type="Proteomes" id="UP000267844">
    <property type="component" value="Unassembled WGS sequence"/>
</dbReference>
<sequence>MNLKFILTISITFFSYFISAQINENEFNNSNNIKYSSNDHHLEKKYGKLLIPNKNSKYNGGVDGLKKYFAENTITSSEFKDLHFMVKIGFIVNSDGTANHFEIISSTRKEAVKLRAEKVLQIVERMPQKWESAEDNGKKVDSYQILSFTIIDGDLTKVSYR</sequence>
<dbReference type="EMBL" id="RHPO01000051">
    <property type="protein sequence ID" value="RRT87855.1"/>
    <property type="molecule type" value="Genomic_DNA"/>
</dbReference>
<keyword evidence="1" id="KW-0732">Signal</keyword>
<gene>
    <name evidence="2" type="ORF">EGI89_14460</name>
</gene>
<name>A0A3R8TUR0_9FLAO</name>
<evidence type="ECO:0000313" key="3">
    <source>
        <dbReference type="Proteomes" id="UP000267844"/>
    </source>
</evidence>
<dbReference type="AlphaFoldDB" id="A0A3R8TUR0"/>
<evidence type="ECO:0000313" key="2">
    <source>
        <dbReference type="EMBL" id="RRT87855.1"/>
    </source>
</evidence>
<accession>A0A3R8TUR0</accession>
<feature type="chain" id="PRO_5018549684" description="TonB C-terminal domain-containing protein" evidence="1">
    <location>
        <begin position="21"/>
        <end position="161"/>
    </location>
</feature>
<protein>
    <recommendedName>
        <fullName evidence="4">TonB C-terminal domain-containing protein</fullName>
    </recommendedName>
</protein>
<organism evidence="2 3">
    <name type="scientific">Empedobacter falsenii</name>
    <dbReference type="NCBI Taxonomy" id="343874"/>
    <lineage>
        <taxon>Bacteria</taxon>
        <taxon>Pseudomonadati</taxon>
        <taxon>Bacteroidota</taxon>
        <taxon>Flavobacteriia</taxon>
        <taxon>Flavobacteriales</taxon>
        <taxon>Weeksellaceae</taxon>
        <taxon>Empedobacter</taxon>
    </lineage>
</organism>
<dbReference type="RefSeq" id="WP_125350710.1">
    <property type="nucleotide sequence ID" value="NZ_RHPN01000052.1"/>
</dbReference>
<evidence type="ECO:0008006" key="4">
    <source>
        <dbReference type="Google" id="ProtNLM"/>
    </source>
</evidence>
<evidence type="ECO:0000256" key="1">
    <source>
        <dbReference type="SAM" id="SignalP"/>
    </source>
</evidence>
<reference evidence="2 3" key="1">
    <citation type="submission" date="2018-10" db="EMBL/GenBank/DDBJ databases">
        <title>Transmission dynamics of multidrug resistant bacteria on intensive care unit surfaces.</title>
        <authorList>
            <person name="D'Souza A.W."/>
            <person name="Potter R.F."/>
            <person name="Wallace M."/>
            <person name="Shupe A."/>
            <person name="Patel S."/>
            <person name="Sun S."/>
            <person name="Gul D."/>
            <person name="Kwon J.H."/>
            <person name="Andleeb S."/>
            <person name="Burnham C.-A.D."/>
            <person name="Dantas G."/>
        </authorList>
    </citation>
    <scope>NUCLEOTIDE SEQUENCE [LARGE SCALE GENOMIC DNA]</scope>
    <source>
        <strain evidence="2 3">WF_348</strain>
    </source>
</reference>
<feature type="signal peptide" evidence="1">
    <location>
        <begin position="1"/>
        <end position="20"/>
    </location>
</feature>
<proteinExistence type="predicted"/>